<proteinExistence type="predicted"/>
<dbReference type="Pfam" id="PF17168">
    <property type="entry name" value="DUF5127"/>
    <property type="match status" value="1"/>
</dbReference>
<dbReference type="Proteomes" id="UP000518752">
    <property type="component" value="Unassembled WGS sequence"/>
</dbReference>
<reference evidence="2 3" key="1">
    <citation type="journal article" date="2020" name="ISME J.">
        <title>Uncovering the hidden diversity of litter-decomposition mechanisms in mushroom-forming fungi.</title>
        <authorList>
            <person name="Floudas D."/>
            <person name="Bentzer J."/>
            <person name="Ahren D."/>
            <person name="Johansson T."/>
            <person name="Persson P."/>
            <person name="Tunlid A."/>
        </authorList>
    </citation>
    <scope>NUCLEOTIDE SEQUENCE [LARGE SCALE GENOMIC DNA]</scope>
    <source>
        <strain evidence="2 3">CBS 406.79</strain>
    </source>
</reference>
<feature type="domain" description="Glutaminase A N-terminal" evidence="1">
    <location>
        <begin position="99"/>
        <end position="321"/>
    </location>
</feature>
<dbReference type="InterPro" id="IPR052743">
    <property type="entry name" value="Glutaminase_GtaA"/>
</dbReference>
<dbReference type="AlphaFoldDB" id="A0A8H5HU92"/>
<evidence type="ECO:0000313" key="3">
    <source>
        <dbReference type="Proteomes" id="UP000518752"/>
    </source>
</evidence>
<protein>
    <recommendedName>
        <fullName evidence="1">Glutaminase A N-terminal domain-containing protein</fullName>
    </recommendedName>
</protein>
<evidence type="ECO:0000259" key="1">
    <source>
        <dbReference type="Pfam" id="PF17168"/>
    </source>
</evidence>
<dbReference type="EMBL" id="JAACJN010000020">
    <property type="protein sequence ID" value="KAF5389712.1"/>
    <property type="molecule type" value="Genomic_DNA"/>
</dbReference>
<gene>
    <name evidence="2" type="ORF">D9757_005949</name>
</gene>
<dbReference type="PANTHER" id="PTHR31987">
    <property type="entry name" value="GLUTAMINASE A-RELATED"/>
    <property type="match status" value="1"/>
</dbReference>
<dbReference type="PANTHER" id="PTHR31987:SF1">
    <property type="entry name" value="GLUTAMINASE A"/>
    <property type="match status" value="1"/>
</dbReference>
<dbReference type="InterPro" id="IPR033433">
    <property type="entry name" value="GtaA_N"/>
</dbReference>
<accession>A0A8H5HU92</accession>
<comment type="caution">
    <text evidence="2">The sequence shown here is derived from an EMBL/GenBank/DDBJ whole genome shotgun (WGS) entry which is preliminary data.</text>
</comment>
<keyword evidence="3" id="KW-1185">Reference proteome</keyword>
<sequence length="324" mass="35883">MSQSIQPPAIPLAVRSPYLQSYLPHTSTTEQSNLWPNFWTTNHILGCTGLVRVDNALYTWLGQPGSLMLNNGTKLNNAAFNGYQVTPTRSILRLTAGNMNINASSNDENSHSVQVYQDITGEWLSKSNDVTNIMQRNTTAVQNTTTLYHEAQRLPFQFIEENDMAEDGVVYHVTNTLCFWSQGSAVTYESGEDTILRRSGFLKNGTLPNTQDTMNRAISEQANFLVLFAAVLLCILSRWPVLAFSSDLRNITSTSTSSPLVWGIGLVRSPDIIYATTTGNQTRRPYFFTKYGSGGVPAAMVDFMSDAQNALQRSINLDNALLLC</sequence>
<name>A0A8H5HU92_9AGAR</name>
<evidence type="ECO:0000313" key="2">
    <source>
        <dbReference type="EMBL" id="KAF5389712.1"/>
    </source>
</evidence>
<dbReference type="OrthoDB" id="3918848at2759"/>
<organism evidence="2 3">
    <name type="scientific">Collybiopsis confluens</name>
    <dbReference type="NCBI Taxonomy" id="2823264"/>
    <lineage>
        <taxon>Eukaryota</taxon>
        <taxon>Fungi</taxon>
        <taxon>Dikarya</taxon>
        <taxon>Basidiomycota</taxon>
        <taxon>Agaricomycotina</taxon>
        <taxon>Agaricomycetes</taxon>
        <taxon>Agaricomycetidae</taxon>
        <taxon>Agaricales</taxon>
        <taxon>Marasmiineae</taxon>
        <taxon>Omphalotaceae</taxon>
        <taxon>Collybiopsis</taxon>
    </lineage>
</organism>